<keyword evidence="12" id="KW-1185">Reference proteome</keyword>
<dbReference type="GO" id="GO:0005829">
    <property type="term" value="C:cytosol"/>
    <property type="evidence" value="ECO:0007669"/>
    <property type="project" value="TreeGrafter"/>
</dbReference>
<reference evidence="11 12" key="1">
    <citation type="submission" date="2019-11" db="EMBL/GenBank/DDBJ databases">
        <title>Complete genome sequence of Corynebacterium kalinowskii 1959, a novel Corynebacterium species isolated from soil of a small paddock in Vilsendorf, Germany.</title>
        <authorList>
            <person name="Schaffert L."/>
            <person name="Ruwe M."/>
            <person name="Milse J."/>
            <person name="Hanuschka K."/>
            <person name="Ortseifen V."/>
            <person name="Droste J."/>
            <person name="Brandt D."/>
            <person name="Schlueter L."/>
            <person name="Kutter Y."/>
            <person name="Vinke S."/>
            <person name="Viehoefer P."/>
            <person name="Jacob L."/>
            <person name="Luebke N.-C."/>
            <person name="Schulte-Berndt E."/>
            <person name="Hain C."/>
            <person name="Linder M."/>
            <person name="Schmidt P."/>
            <person name="Wollenschlaeger L."/>
            <person name="Luttermann T."/>
            <person name="Thieme E."/>
            <person name="Hassa J."/>
            <person name="Haak M."/>
            <person name="Wittchen M."/>
            <person name="Mentz A."/>
            <person name="Persicke M."/>
            <person name="Busche T."/>
            <person name="Ruckert C."/>
        </authorList>
    </citation>
    <scope>NUCLEOTIDE SEQUENCE [LARGE SCALE GENOMIC DNA]</scope>
    <source>
        <strain evidence="11 12">2039</strain>
    </source>
</reference>
<dbReference type="Gene3D" id="3.90.79.10">
    <property type="entry name" value="Nucleoside Triphosphate Pyrophosphohydrolase"/>
    <property type="match status" value="1"/>
</dbReference>
<evidence type="ECO:0000259" key="10">
    <source>
        <dbReference type="PROSITE" id="PS51462"/>
    </source>
</evidence>
<dbReference type="PANTHER" id="PTHR42904:SF6">
    <property type="entry name" value="NAD-CAPPED RNA HYDROLASE NUDT12"/>
    <property type="match status" value="1"/>
</dbReference>
<keyword evidence="7" id="KW-0460">Magnesium</keyword>
<evidence type="ECO:0000256" key="6">
    <source>
        <dbReference type="ARBA" id="ARBA00022801"/>
    </source>
</evidence>
<evidence type="ECO:0000256" key="8">
    <source>
        <dbReference type="ARBA" id="ARBA00023027"/>
    </source>
</evidence>
<dbReference type="GO" id="GO:0110153">
    <property type="term" value="F:RNA NAD-cap (NMN-forming) hydrolase activity"/>
    <property type="evidence" value="ECO:0007669"/>
    <property type="project" value="RHEA"/>
</dbReference>
<dbReference type="Pfam" id="PF00293">
    <property type="entry name" value="NUDIX"/>
    <property type="match status" value="1"/>
</dbReference>
<comment type="cofactor">
    <cofactor evidence="2">
        <name>Zn(2+)</name>
        <dbReference type="ChEBI" id="CHEBI:29105"/>
    </cofactor>
</comment>
<dbReference type="KEGG" id="cok:COCCU_03525"/>
<keyword evidence="5" id="KW-0479">Metal-binding</keyword>
<evidence type="ECO:0000256" key="2">
    <source>
        <dbReference type="ARBA" id="ARBA00001947"/>
    </source>
</evidence>
<protein>
    <recommendedName>
        <fullName evidence="4">NAD(+) diphosphatase</fullName>
        <ecNumber evidence="4">3.6.1.22</ecNumber>
    </recommendedName>
</protein>
<evidence type="ECO:0000256" key="4">
    <source>
        <dbReference type="ARBA" id="ARBA00012381"/>
    </source>
</evidence>
<comment type="catalytic activity">
    <reaction evidence="9">
        <text>a 5'-end NAD(+)-phospho-ribonucleoside in mRNA + H2O = a 5'-end phospho-adenosine-phospho-ribonucleoside in mRNA + beta-nicotinamide D-ribonucleotide + 2 H(+)</text>
        <dbReference type="Rhea" id="RHEA:60876"/>
        <dbReference type="Rhea" id="RHEA-COMP:15698"/>
        <dbReference type="Rhea" id="RHEA-COMP:15719"/>
        <dbReference type="ChEBI" id="CHEBI:14649"/>
        <dbReference type="ChEBI" id="CHEBI:15377"/>
        <dbReference type="ChEBI" id="CHEBI:15378"/>
        <dbReference type="ChEBI" id="CHEBI:144029"/>
        <dbReference type="ChEBI" id="CHEBI:144051"/>
    </reaction>
    <physiologicalReaction direction="left-to-right" evidence="9">
        <dbReference type="Rhea" id="RHEA:60877"/>
    </physiologicalReaction>
</comment>
<dbReference type="CDD" id="cd03429">
    <property type="entry name" value="NUDIX_NADH_pyrophosphatase_Nudt13"/>
    <property type="match status" value="1"/>
</dbReference>
<comment type="cofactor">
    <cofactor evidence="1">
        <name>Mg(2+)</name>
        <dbReference type="ChEBI" id="CHEBI:18420"/>
    </cofactor>
</comment>
<evidence type="ECO:0000256" key="3">
    <source>
        <dbReference type="ARBA" id="ARBA00009595"/>
    </source>
</evidence>
<proteinExistence type="inferred from homology"/>
<organism evidence="11 12">
    <name type="scientific">Corynebacterium occultum</name>
    <dbReference type="NCBI Taxonomy" id="2675219"/>
    <lineage>
        <taxon>Bacteria</taxon>
        <taxon>Bacillati</taxon>
        <taxon>Actinomycetota</taxon>
        <taxon>Actinomycetes</taxon>
        <taxon>Mycobacteriales</taxon>
        <taxon>Corynebacteriaceae</taxon>
        <taxon>Corynebacterium</taxon>
    </lineage>
</organism>
<dbReference type="GO" id="GO:0019677">
    <property type="term" value="P:NAD+ catabolic process"/>
    <property type="evidence" value="ECO:0007669"/>
    <property type="project" value="TreeGrafter"/>
</dbReference>
<dbReference type="PROSITE" id="PS51462">
    <property type="entry name" value="NUDIX"/>
    <property type="match status" value="1"/>
</dbReference>
<dbReference type="PROSITE" id="PS00893">
    <property type="entry name" value="NUDIX_BOX"/>
    <property type="match status" value="1"/>
</dbReference>
<keyword evidence="8" id="KW-0520">NAD</keyword>
<dbReference type="GO" id="GO:0006742">
    <property type="term" value="P:NADP+ catabolic process"/>
    <property type="evidence" value="ECO:0007669"/>
    <property type="project" value="TreeGrafter"/>
</dbReference>
<feature type="domain" description="Nudix hydrolase" evidence="10">
    <location>
        <begin position="113"/>
        <end position="237"/>
    </location>
</feature>
<dbReference type="RefSeq" id="WP_156230245.1">
    <property type="nucleotide sequence ID" value="NZ_CP046455.1"/>
</dbReference>
<dbReference type="GO" id="GO:0035529">
    <property type="term" value="F:NADH pyrophosphatase activity"/>
    <property type="evidence" value="ECO:0007669"/>
    <property type="project" value="TreeGrafter"/>
</dbReference>
<dbReference type="Proteomes" id="UP000424462">
    <property type="component" value="Chromosome"/>
</dbReference>
<evidence type="ECO:0000256" key="7">
    <source>
        <dbReference type="ARBA" id="ARBA00022842"/>
    </source>
</evidence>
<dbReference type="AlphaFoldDB" id="A0A6B8VU76"/>
<comment type="similarity">
    <text evidence="3">Belongs to the Nudix hydrolase family. NudC subfamily.</text>
</comment>
<evidence type="ECO:0000256" key="9">
    <source>
        <dbReference type="ARBA" id="ARBA00023679"/>
    </source>
</evidence>
<keyword evidence="6 11" id="KW-0378">Hydrolase</keyword>
<dbReference type="InterPro" id="IPR020084">
    <property type="entry name" value="NUDIX_hydrolase_CS"/>
</dbReference>
<name>A0A6B8VU76_9CORY</name>
<dbReference type="InterPro" id="IPR015797">
    <property type="entry name" value="NUDIX_hydrolase-like_dom_sf"/>
</dbReference>
<dbReference type="EC" id="3.6.1.22" evidence="4"/>
<dbReference type="InterPro" id="IPR049734">
    <property type="entry name" value="NudC-like_C"/>
</dbReference>
<dbReference type="SUPFAM" id="SSF55811">
    <property type="entry name" value="Nudix"/>
    <property type="match status" value="1"/>
</dbReference>
<sequence length="243" mass="26316">MSGYLCLDARNRYVLTGGAPLLVSRPHGGEAVRIDAETWAVRVGPGFIDHQAEEFGGEIADGLEFIGNPKLARAAAILRHRDNFRFDPADGTPLTYDEDGVVARGGATKLLFPRIDPAVIGIVELAGENQILLGRNVHHDFFSLIAGYVDPGESLEQAFAREVMEETGRRAEKIQYWGSQPWPPSGSLMIGFHATTTDIEATAPTDGELAEIIWAGPSDIAKLPLPSAGSIAHHMITDWLGRH</sequence>
<dbReference type="InterPro" id="IPR050241">
    <property type="entry name" value="NAD-cap_RNA_hydrolase_NudC"/>
</dbReference>
<evidence type="ECO:0000256" key="1">
    <source>
        <dbReference type="ARBA" id="ARBA00001946"/>
    </source>
</evidence>
<evidence type="ECO:0000256" key="5">
    <source>
        <dbReference type="ARBA" id="ARBA00022723"/>
    </source>
</evidence>
<gene>
    <name evidence="11" type="primary">nudC</name>
    <name evidence="11" type="ORF">COCCU_03525</name>
</gene>
<accession>A0A6B8VU76</accession>
<dbReference type="GO" id="GO:0046872">
    <property type="term" value="F:metal ion binding"/>
    <property type="evidence" value="ECO:0007669"/>
    <property type="project" value="UniProtKB-KW"/>
</dbReference>
<dbReference type="EMBL" id="CP046455">
    <property type="protein sequence ID" value="QGU06659.1"/>
    <property type="molecule type" value="Genomic_DNA"/>
</dbReference>
<dbReference type="PANTHER" id="PTHR42904">
    <property type="entry name" value="NUDIX HYDROLASE, NUDC SUBFAMILY"/>
    <property type="match status" value="1"/>
</dbReference>
<dbReference type="InterPro" id="IPR000086">
    <property type="entry name" value="NUDIX_hydrolase_dom"/>
</dbReference>
<evidence type="ECO:0000313" key="11">
    <source>
        <dbReference type="EMBL" id="QGU06659.1"/>
    </source>
</evidence>
<evidence type="ECO:0000313" key="12">
    <source>
        <dbReference type="Proteomes" id="UP000424462"/>
    </source>
</evidence>